<sequence>MAGMNAAAPSPDRFQPRPAEGYAGDVTPELAFRWWQQGEAVLVDVRTDAERDWVGFIPGAINIEWKHWPGMLVRPDFDEDLRARVPSDRKVVMLCRSGVRSVASSRRATELGYEAYNILEGFQGDPDGQGHRDTVGGWRVRGLPWRQG</sequence>
<proteinExistence type="predicted"/>
<feature type="region of interest" description="Disordered" evidence="1">
    <location>
        <begin position="1"/>
        <end position="20"/>
    </location>
</feature>
<dbReference type="EMBL" id="JAEQNE010000008">
    <property type="protein sequence ID" value="MBL0394490.1"/>
    <property type="molecule type" value="Genomic_DNA"/>
</dbReference>
<dbReference type="InterPro" id="IPR001763">
    <property type="entry name" value="Rhodanese-like_dom"/>
</dbReference>
<dbReference type="AlphaFoldDB" id="A0A936Z3P7"/>
<dbReference type="PANTHER" id="PTHR44086">
    <property type="entry name" value="THIOSULFATE SULFURTRANSFERASE RDL2, MITOCHONDRIAL-RELATED"/>
    <property type="match status" value="1"/>
</dbReference>
<dbReference type="Pfam" id="PF00581">
    <property type="entry name" value="Rhodanese"/>
    <property type="match status" value="1"/>
</dbReference>
<dbReference type="GO" id="GO:0004792">
    <property type="term" value="F:thiosulfate-cyanide sulfurtransferase activity"/>
    <property type="evidence" value="ECO:0007669"/>
    <property type="project" value="TreeGrafter"/>
</dbReference>
<evidence type="ECO:0000256" key="1">
    <source>
        <dbReference type="SAM" id="MobiDB-lite"/>
    </source>
</evidence>
<protein>
    <submittedName>
        <fullName evidence="3">Rhodanese-like domain-containing protein</fullName>
    </submittedName>
</protein>
<accession>A0A936Z3P7</accession>
<dbReference type="InterPro" id="IPR036873">
    <property type="entry name" value="Rhodanese-like_dom_sf"/>
</dbReference>
<keyword evidence="4" id="KW-1185">Reference proteome</keyword>
<name>A0A936Z3P7_9BURK</name>
<evidence type="ECO:0000259" key="2">
    <source>
        <dbReference type="PROSITE" id="PS50206"/>
    </source>
</evidence>
<evidence type="ECO:0000313" key="3">
    <source>
        <dbReference type="EMBL" id="MBL0394490.1"/>
    </source>
</evidence>
<feature type="domain" description="Rhodanese" evidence="2">
    <location>
        <begin position="36"/>
        <end position="134"/>
    </location>
</feature>
<gene>
    <name evidence="3" type="ORF">JJ685_25350</name>
</gene>
<dbReference type="Proteomes" id="UP000599109">
    <property type="component" value="Unassembled WGS sequence"/>
</dbReference>
<dbReference type="PANTHER" id="PTHR44086:SF10">
    <property type="entry name" value="THIOSULFATE SULFURTRANSFERASE_RHODANESE-LIKE DOMAIN-CONTAINING PROTEIN 3"/>
    <property type="match status" value="1"/>
</dbReference>
<organism evidence="3 4">
    <name type="scientific">Ramlibacter monticola</name>
    <dbReference type="NCBI Taxonomy" id="1926872"/>
    <lineage>
        <taxon>Bacteria</taxon>
        <taxon>Pseudomonadati</taxon>
        <taxon>Pseudomonadota</taxon>
        <taxon>Betaproteobacteria</taxon>
        <taxon>Burkholderiales</taxon>
        <taxon>Comamonadaceae</taxon>
        <taxon>Ramlibacter</taxon>
    </lineage>
</organism>
<comment type="caution">
    <text evidence="3">The sequence shown here is derived from an EMBL/GenBank/DDBJ whole genome shotgun (WGS) entry which is preliminary data.</text>
</comment>
<evidence type="ECO:0000313" key="4">
    <source>
        <dbReference type="Proteomes" id="UP000599109"/>
    </source>
</evidence>
<reference evidence="3 4" key="1">
    <citation type="journal article" date="2017" name="Int. J. Syst. Evol. Microbiol.">
        <title>Ramlibacter monticola sp. nov., isolated from forest soil.</title>
        <authorList>
            <person name="Chaudhary D.K."/>
            <person name="Kim J."/>
        </authorList>
    </citation>
    <scope>NUCLEOTIDE SEQUENCE [LARGE SCALE GENOMIC DNA]</scope>
    <source>
        <strain evidence="3 4">KACC 19175</strain>
    </source>
</reference>
<dbReference type="SMART" id="SM00450">
    <property type="entry name" value="RHOD"/>
    <property type="match status" value="1"/>
</dbReference>
<dbReference type="PROSITE" id="PS50206">
    <property type="entry name" value="RHODANESE_3"/>
    <property type="match status" value="1"/>
</dbReference>
<dbReference type="SUPFAM" id="SSF52821">
    <property type="entry name" value="Rhodanese/Cell cycle control phosphatase"/>
    <property type="match status" value="1"/>
</dbReference>
<dbReference type="Gene3D" id="3.40.250.10">
    <property type="entry name" value="Rhodanese-like domain"/>
    <property type="match status" value="1"/>
</dbReference>
<dbReference type="RefSeq" id="WP_201677157.1">
    <property type="nucleotide sequence ID" value="NZ_JAEQNE010000008.1"/>
</dbReference>